<evidence type="ECO:0000256" key="2">
    <source>
        <dbReference type="ARBA" id="ARBA00022490"/>
    </source>
</evidence>
<dbReference type="EMBL" id="MPUH01000663">
    <property type="protein sequence ID" value="OMJ75882.1"/>
    <property type="molecule type" value="Genomic_DNA"/>
</dbReference>
<feature type="domain" description="GST C-terminal" evidence="4">
    <location>
        <begin position="89"/>
        <end position="219"/>
    </location>
</feature>
<dbReference type="InterPro" id="IPR036282">
    <property type="entry name" value="Glutathione-S-Trfase_C_sf"/>
</dbReference>
<dbReference type="Proteomes" id="UP000187209">
    <property type="component" value="Unassembled WGS sequence"/>
</dbReference>
<evidence type="ECO:0000256" key="1">
    <source>
        <dbReference type="ARBA" id="ARBA00004496"/>
    </source>
</evidence>
<keyword evidence="2" id="KW-0963">Cytoplasm</keyword>
<dbReference type="InterPro" id="IPR004045">
    <property type="entry name" value="Glutathione_S-Trfase_N"/>
</dbReference>
<dbReference type="InterPro" id="IPR004046">
    <property type="entry name" value="GST_C"/>
</dbReference>
<protein>
    <recommendedName>
        <fullName evidence="7">GST N-terminal domain-containing protein</fullName>
    </recommendedName>
</protein>
<dbReference type="PANTHER" id="PTHR43917:SF8">
    <property type="entry name" value="GH16740P-RELATED"/>
    <property type="match status" value="1"/>
</dbReference>
<dbReference type="InterPro" id="IPR036249">
    <property type="entry name" value="Thioredoxin-like_sf"/>
</dbReference>
<dbReference type="PANTHER" id="PTHR43917">
    <property type="match status" value="1"/>
</dbReference>
<name>A0A1R2BGI8_9CILI</name>
<sequence length="222" mass="25292">MSELVIHGNILSQPVRSVVEFCMLSNIEFTHKDLNLIKGEHLSEEYTRINPFQEMPAIVHDGYNVWESAAIIPYLADAYNVDNQWYPKDIKIRARINAYLHWHHQGVRDILTGYLRRKIVGPKFFGAPELTPENEAPLRAKLNEWYTTFSWLLSETHYVARTQTATVADLFAFNEISSARLLQLDLDAHPTIKAWYEEIAAVPAVQEATAGAMEVVKLLGGL</sequence>
<dbReference type="OrthoDB" id="2309723at2759"/>
<dbReference type="SFLD" id="SFLDS00019">
    <property type="entry name" value="Glutathione_Transferase_(cytos"/>
    <property type="match status" value="1"/>
</dbReference>
<dbReference type="InterPro" id="IPR040079">
    <property type="entry name" value="Glutathione_S-Trfase"/>
</dbReference>
<evidence type="ECO:0000313" key="6">
    <source>
        <dbReference type="Proteomes" id="UP000187209"/>
    </source>
</evidence>
<keyword evidence="6" id="KW-1185">Reference proteome</keyword>
<dbReference type="SUPFAM" id="SSF47616">
    <property type="entry name" value="GST C-terminal domain-like"/>
    <property type="match status" value="1"/>
</dbReference>
<dbReference type="Gene3D" id="1.20.1050.10">
    <property type="match status" value="1"/>
</dbReference>
<reference evidence="5 6" key="1">
    <citation type="submission" date="2016-11" db="EMBL/GenBank/DDBJ databases">
        <title>The macronuclear genome of Stentor coeruleus: a giant cell with tiny introns.</title>
        <authorList>
            <person name="Slabodnick M."/>
            <person name="Ruby J.G."/>
            <person name="Reiff S.B."/>
            <person name="Swart E.C."/>
            <person name="Gosai S."/>
            <person name="Prabakaran S."/>
            <person name="Witkowska E."/>
            <person name="Larue G.E."/>
            <person name="Fisher S."/>
            <person name="Freeman R.M."/>
            <person name="Gunawardena J."/>
            <person name="Chu W."/>
            <person name="Stover N.A."/>
            <person name="Gregory B.D."/>
            <person name="Nowacki M."/>
            <person name="Derisi J."/>
            <person name="Roy S.W."/>
            <person name="Marshall W.F."/>
            <person name="Sood P."/>
        </authorList>
    </citation>
    <scope>NUCLEOTIDE SEQUENCE [LARGE SCALE GENOMIC DNA]</scope>
    <source>
        <strain evidence="5">WM001</strain>
    </source>
</reference>
<dbReference type="InterPro" id="IPR010987">
    <property type="entry name" value="Glutathione-S-Trfase_C-like"/>
</dbReference>
<dbReference type="Pfam" id="PF02798">
    <property type="entry name" value="GST_N"/>
    <property type="match status" value="1"/>
</dbReference>
<feature type="domain" description="GST N-terminal" evidence="3">
    <location>
        <begin position="2"/>
        <end position="83"/>
    </location>
</feature>
<dbReference type="Gene3D" id="3.40.30.10">
    <property type="entry name" value="Glutaredoxin"/>
    <property type="match status" value="1"/>
</dbReference>
<comment type="subcellular location">
    <subcellularLocation>
        <location evidence="1">Cytoplasm</location>
    </subcellularLocation>
</comment>
<dbReference type="PROSITE" id="PS50405">
    <property type="entry name" value="GST_CTER"/>
    <property type="match status" value="1"/>
</dbReference>
<gene>
    <name evidence="5" type="ORF">SteCoe_24858</name>
</gene>
<dbReference type="SFLD" id="SFLDG00358">
    <property type="entry name" value="Main_(cytGST)"/>
    <property type="match status" value="1"/>
</dbReference>
<dbReference type="PROSITE" id="PS50404">
    <property type="entry name" value="GST_NTER"/>
    <property type="match status" value="1"/>
</dbReference>
<evidence type="ECO:0000313" key="5">
    <source>
        <dbReference type="EMBL" id="OMJ75882.1"/>
    </source>
</evidence>
<dbReference type="AlphaFoldDB" id="A0A1R2BGI8"/>
<dbReference type="Pfam" id="PF14497">
    <property type="entry name" value="GST_C_3"/>
    <property type="match status" value="1"/>
</dbReference>
<organism evidence="5 6">
    <name type="scientific">Stentor coeruleus</name>
    <dbReference type="NCBI Taxonomy" id="5963"/>
    <lineage>
        <taxon>Eukaryota</taxon>
        <taxon>Sar</taxon>
        <taxon>Alveolata</taxon>
        <taxon>Ciliophora</taxon>
        <taxon>Postciliodesmatophora</taxon>
        <taxon>Heterotrichea</taxon>
        <taxon>Heterotrichida</taxon>
        <taxon>Stentoridae</taxon>
        <taxon>Stentor</taxon>
    </lineage>
</organism>
<accession>A0A1R2BGI8</accession>
<comment type="caution">
    <text evidence="5">The sequence shown here is derived from an EMBL/GenBank/DDBJ whole genome shotgun (WGS) entry which is preliminary data.</text>
</comment>
<dbReference type="GO" id="GO:0005737">
    <property type="term" value="C:cytoplasm"/>
    <property type="evidence" value="ECO:0007669"/>
    <property type="project" value="UniProtKB-SubCell"/>
</dbReference>
<evidence type="ECO:0000259" key="3">
    <source>
        <dbReference type="PROSITE" id="PS50404"/>
    </source>
</evidence>
<evidence type="ECO:0000259" key="4">
    <source>
        <dbReference type="PROSITE" id="PS50405"/>
    </source>
</evidence>
<dbReference type="InterPro" id="IPR051369">
    <property type="entry name" value="GST_Theta"/>
</dbReference>
<dbReference type="SUPFAM" id="SSF52833">
    <property type="entry name" value="Thioredoxin-like"/>
    <property type="match status" value="1"/>
</dbReference>
<proteinExistence type="predicted"/>
<evidence type="ECO:0008006" key="7">
    <source>
        <dbReference type="Google" id="ProtNLM"/>
    </source>
</evidence>